<evidence type="ECO:0000313" key="5">
    <source>
        <dbReference type="Proteomes" id="UP001303373"/>
    </source>
</evidence>
<keyword evidence="2" id="KW-0812">Transmembrane</keyword>
<feature type="compositionally biased region" description="Basic residues" evidence="1">
    <location>
        <begin position="206"/>
        <end position="222"/>
    </location>
</feature>
<feature type="compositionally biased region" description="Polar residues" evidence="1">
    <location>
        <begin position="52"/>
        <end position="61"/>
    </location>
</feature>
<dbReference type="SMART" id="SM01042">
    <property type="entry name" value="Brr6_like_C_C"/>
    <property type="match status" value="1"/>
</dbReference>
<accession>A0AAQ3MCU4</accession>
<dbReference type="PANTHER" id="PTHR28136">
    <property type="entry name" value="NUCLEUS EXPORT PROTEIN BRR6"/>
    <property type="match status" value="1"/>
</dbReference>
<evidence type="ECO:0000256" key="1">
    <source>
        <dbReference type="SAM" id="MobiDB-lite"/>
    </source>
</evidence>
<evidence type="ECO:0000259" key="3">
    <source>
        <dbReference type="SMART" id="SM01042"/>
    </source>
</evidence>
<feature type="domain" description="Brl1/Brr6" evidence="3">
    <location>
        <begin position="271"/>
        <end position="405"/>
    </location>
</feature>
<feature type="compositionally biased region" description="Polar residues" evidence="1">
    <location>
        <begin position="125"/>
        <end position="140"/>
    </location>
</feature>
<dbReference type="PANTHER" id="PTHR28136:SF1">
    <property type="entry name" value="NUCLEUS EXPORT PROTEIN BRL1"/>
    <property type="match status" value="1"/>
</dbReference>
<dbReference type="Proteomes" id="UP001303373">
    <property type="component" value="Chromosome 9"/>
</dbReference>
<feature type="transmembrane region" description="Helical" evidence="2">
    <location>
        <begin position="382"/>
        <end position="404"/>
    </location>
</feature>
<keyword evidence="2" id="KW-0472">Membrane</keyword>
<feature type="compositionally biased region" description="Polar residues" evidence="1">
    <location>
        <begin position="26"/>
        <end position="38"/>
    </location>
</feature>
<dbReference type="Pfam" id="PF10104">
    <property type="entry name" value="Brr6_like_C_C"/>
    <property type="match status" value="1"/>
</dbReference>
<evidence type="ECO:0000313" key="4">
    <source>
        <dbReference type="EMBL" id="WPH02837.1"/>
    </source>
</evidence>
<dbReference type="InterPro" id="IPR040202">
    <property type="entry name" value="Brl1/Brr6"/>
</dbReference>
<dbReference type="AlphaFoldDB" id="A0AAQ3MCU4"/>
<protein>
    <recommendedName>
        <fullName evidence="3">Brl1/Brr6 domain-containing protein</fullName>
    </recommendedName>
</protein>
<reference evidence="4 5" key="1">
    <citation type="submission" date="2023-11" db="EMBL/GenBank/DDBJ databases">
        <title>An acidophilic fungus is an integral part of prey digestion in a carnivorous sundew plant.</title>
        <authorList>
            <person name="Tsai I.J."/>
        </authorList>
    </citation>
    <scope>NUCLEOTIDE SEQUENCE [LARGE SCALE GENOMIC DNA]</scope>
    <source>
        <strain evidence="4">169a</strain>
    </source>
</reference>
<feature type="compositionally biased region" description="Polar residues" evidence="1">
    <location>
        <begin position="99"/>
        <end position="109"/>
    </location>
</feature>
<dbReference type="GO" id="GO:0031965">
    <property type="term" value="C:nuclear membrane"/>
    <property type="evidence" value="ECO:0007669"/>
    <property type="project" value="InterPro"/>
</dbReference>
<sequence length="472" mass="52905">MSRYNTQGSPMEFEFQNGTGPLDSRSPFSQLSQNTQRFPPQPSTAQKRKPHSGSTIFPASTLTVDHVIGSYSVFDSPSKLRTSQQSSPSKPLPPVPTSAFNSLFTTPRKSTVDFDDSSAGETPRSPEQNNDSDATPDTMNLRTAVSRLNTAMKTTMTSVAEPRPCSPLKEKPAPVRRESWVMRFKSKMASPGRGEMQSHALEKKRAEKRRRRDGRGMRKRRHSMTDSEVDDIRISPRKTSGRQVPRLDGKPHWISSFFTFLGQHPTVPHILSFYAQLLFNVFLLGFCAYLIYGFYAAIRGDIDKESHDAMMVIMAEVAVCARDYRDNKCDPPENRLPALELACGEWHNCMNQDPKRVGRARMSAQAFAKIFNSFIDPISYKAMAFTCMMVVGAFIVSNSAFVFFRNKAVNGPYPYYDQGAPPPTPQRTFSGQDGGFYGTPWQNPPINFEPQPSGGYGQIDGRKSPVRRLAYD</sequence>
<name>A0AAQ3MCU4_9PEZI</name>
<dbReference type="InterPro" id="IPR018767">
    <property type="entry name" value="Brl1/Brr6_dom"/>
</dbReference>
<feature type="region of interest" description="Disordered" evidence="1">
    <location>
        <begin position="1"/>
        <end position="61"/>
    </location>
</feature>
<organism evidence="4 5">
    <name type="scientific">Acrodontium crateriforme</name>
    <dbReference type="NCBI Taxonomy" id="150365"/>
    <lineage>
        <taxon>Eukaryota</taxon>
        <taxon>Fungi</taxon>
        <taxon>Dikarya</taxon>
        <taxon>Ascomycota</taxon>
        <taxon>Pezizomycotina</taxon>
        <taxon>Dothideomycetes</taxon>
        <taxon>Dothideomycetidae</taxon>
        <taxon>Mycosphaerellales</taxon>
        <taxon>Teratosphaeriaceae</taxon>
        <taxon>Acrodontium</taxon>
    </lineage>
</organism>
<dbReference type="GO" id="GO:0006998">
    <property type="term" value="P:nuclear envelope organization"/>
    <property type="evidence" value="ECO:0007669"/>
    <property type="project" value="InterPro"/>
</dbReference>
<proteinExistence type="predicted"/>
<feature type="region of interest" description="Disordered" evidence="1">
    <location>
        <begin position="75"/>
        <end position="140"/>
    </location>
</feature>
<dbReference type="GO" id="GO:0055088">
    <property type="term" value="P:lipid homeostasis"/>
    <property type="evidence" value="ECO:0007669"/>
    <property type="project" value="InterPro"/>
</dbReference>
<keyword evidence="2" id="KW-1133">Transmembrane helix</keyword>
<dbReference type="EMBL" id="CP138588">
    <property type="protein sequence ID" value="WPH02837.1"/>
    <property type="molecule type" value="Genomic_DNA"/>
</dbReference>
<feature type="transmembrane region" description="Helical" evidence="2">
    <location>
        <begin position="273"/>
        <end position="295"/>
    </location>
</feature>
<feature type="region of interest" description="Disordered" evidence="1">
    <location>
        <begin position="188"/>
        <end position="229"/>
    </location>
</feature>
<evidence type="ECO:0000256" key="2">
    <source>
        <dbReference type="SAM" id="Phobius"/>
    </source>
</evidence>
<feature type="region of interest" description="Disordered" evidence="1">
    <location>
        <begin position="442"/>
        <end position="472"/>
    </location>
</feature>
<keyword evidence="5" id="KW-1185">Reference proteome</keyword>
<gene>
    <name evidence="4" type="ORF">R9X50_00570500</name>
</gene>